<evidence type="ECO:0000313" key="2">
    <source>
        <dbReference type="Proteomes" id="UP000017837"/>
    </source>
</evidence>
<dbReference type="STRING" id="1121022.GCA_000376105_02794"/>
<comment type="caution">
    <text evidence="1">The sequence shown here is derived from an EMBL/GenBank/DDBJ whole genome shotgun (WGS) entry which is preliminary data.</text>
</comment>
<dbReference type="Proteomes" id="UP000017837">
    <property type="component" value="Unassembled WGS sequence"/>
</dbReference>
<evidence type="ECO:0000313" key="1">
    <source>
        <dbReference type="EMBL" id="ESQ86556.1"/>
    </source>
</evidence>
<reference evidence="1 2" key="1">
    <citation type="journal article" date="2014" name="Nature">
        <title>Sequential evolution of bacterial morphology by co-option of a developmental regulator.</title>
        <authorList>
            <person name="Jiang C."/>
            <person name="Brown P.J."/>
            <person name="Ducret A."/>
            <person name="Brun Y.V."/>
        </authorList>
    </citation>
    <scope>NUCLEOTIDE SEQUENCE [LARGE SCALE GENOMIC DNA]</scope>
    <source>
        <strain evidence="1 2">DSM 16100</strain>
    </source>
</reference>
<keyword evidence="2" id="KW-1185">Reference proteome</keyword>
<sequence>MIRFTPLLCAVLLLAGCDKPAPPNAVPAVVVSLPATQTAFLALPRTGAASDRFCEQFKTYDRFDNWQGKVRDLRVSTLDGTADMAITLGQGIRLEALVRKTDPAYAAVMALRLGQSVTFSSQFQHSNNDSECIYYNGPFGVRLSAIKSI</sequence>
<dbReference type="EMBL" id="AWGB01000053">
    <property type="protein sequence ID" value="ESQ86556.1"/>
    <property type="molecule type" value="Genomic_DNA"/>
</dbReference>
<name>V4PEP3_9CAUL</name>
<dbReference type="RefSeq" id="WP_018082463.1">
    <property type="nucleotide sequence ID" value="NZ_AQWM01000014.1"/>
</dbReference>
<accession>V4PEP3</accession>
<protein>
    <recommendedName>
        <fullName evidence="3">Lipoprotein</fullName>
    </recommendedName>
</protein>
<evidence type="ECO:0008006" key="3">
    <source>
        <dbReference type="Google" id="ProtNLM"/>
    </source>
</evidence>
<dbReference type="OrthoDB" id="7173708at2"/>
<organism evidence="1 2">
    <name type="scientific">Asticcacaulis benevestitus DSM 16100 = ATCC BAA-896</name>
    <dbReference type="NCBI Taxonomy" id="1121022"/>
    <lineage>
        <taxon>Bacteria</taxon>
        <taxon>Pseudomonadati</taxon>
        <taxon>Pseudomonadota</taxon>
        <taxon>Alphaproteobacteria</taxon>
        <taxon>Caulobacterales</taxon>
        <taxon>Caulobacteraceae</taxon>
        <taxon>Asticcacaulis</taxon>
    </lineage>
</organism>
<dbReference type="PROSITE" id="PS51257">
    <property type="entry name" value="PROKAR_LIPOPROTEIN"/>
    <property type="match status" value="1"/>
</dbReference>
<dbReference type="PATRIC" id="fig|1121022.4.peg.3733"/>
<gene>
    <name evidence="1" type="ORF">ABENE_18260</name>
</gene>
<dbReference type="AlphaFoldDB" id="V4PEP3"/>
<proteinExistence type="predicted"/>